<sequence>MPPTDSCNTIVSSGHNISNPHFDGLDINTSLQSGARLNLCNPRPRTLSKPNTANSNYIPFLERLKRVPEVRPSIPWRPGQELPPEKAVDSPRVQQRGAVLLSTRGAIMPNPCEHCAGGYGRFSVCVTLRHWFQGACSSCVFTSKGNKCSLRTQTSGTTDGRLLRYYTDDPESYSHVAAEQLNKTTKKRKRSSVTGSAQQDVQAKAYTSIYPSLDVPRSASPDLDMLIQAQIAREQSEEPDSPVRLDMQPNQRPSQPNVARPRGPAKATAAPSPYQLYSEDQRANMGPLLPRDAAPMSQTGKETSTPISATWQIRSSNNTTGPTLSLVDCLPRAKQRELYGIISQCQGGIDNLRRQLSSLKSFLGIEDEESGS</sequence>
<dbReference type="Pfam" id="PF12511">
    <property type="entry name" value="DUF3716"/>
    <property type="match status" value="1"/>
</dbReference>
<dbReference type="AlphaFoldDB" id="A0A8H7TAB2"/>
<feature type="region of interest" description="Disordered" evidence="1">
    <location>
        <begin position="233"/>
        <end position="273"/>
    </location>
</feature>
<dbReference type="Proteomes" id="UP000664132">
    <property type="component" value="Unassembled WGS sequence"/>
</dbReference>
<dbReference type="InterPro" id="IPR022190">
    <property type="entry name" value="DUF3716"/>
</dbReference>
<proteinExistence type="predicted"/>
<accession>A0A8H7TAB2</accession>
<gene>
    <name evidence="2" type="ORF">IFR04_011720</name>
</gene>
<comment type="caution">
    <text evidence="2">The sequence shown here is derived from an EMBL/GenBank/DDBJ whole genome shotgun (WGS) entry which is preliminary data.</text>
</comment>
<dbReference type="EMBL" id="JAFJYH010000234">
    <property type="protein sequence ID" value="KAG4415128.1"/>
    <property type="molecule type" value="Genomic_DNA"/>
</dbReference>
<name>A0A8H7TAB2_9HELO</name>
<protein>
    <submittedName>
        <fullName evidence="2">Uncharacterized protein</fullName>
    </submittedName>
</protein>
<evidence type="ECO:0000313" key="3">
    <source>
        <dbReference type="Proteomes" id="UP000664132"/>
    </source>
</evidence>
<dbReference type="OrthoDB" id="4368526at2759"/>
<keyword evidence="3" id="KW-1185">Reference proteome</keyword>
<organism evidence="2 3">
    <name type="scientific">Cadophora malorum</name>
    <dbReference type="NCBI Taxonomy" id="108018"/>
    <lineage>
        <taxon>Eukaryota</taxon>
        <taxon>Fungi</taxon>
        <taxon>Dikarya</taxon>
        <taxon>Ascomycota</taxon>
        <taxon>Pezizomycotina</taxon>
        <taxon>Leotiomycetes</taxon>
        <taxon>Helotiales</taxon>
        <taxon>Ploettnerulaceae</taxon>
        <taxon>Cadophora</taxon>
    </lineage>
</organism>
<evidence type="ECO:0000256" key="1">
    <source>
        <dbReference type="SAM" id="MobiDB-lite"/>
    </source>
</evidence>
<evidence type="ECO:0000313" key="2">
    <source>
        <dbReference type="EMBL" id="KAG4415128.1"/>
    </source>
</evidence>
<reference evidence="2" key="1">
    <citation type="submission" date="2021-02" db="EMBL/GenBank/DDBJ databases">
        <title>Genome sequence Cadophora malorum strain M34.</title>
        <authorList>
            <person name="Stefanovic E."/>
            <person name="Vu D."/>
            <person name="Scully C."/>
            <person name="Dijksterhuis J."/>
            <person name="Roader J."/>
            <person name="Houbraken J."/>
        </authorList>
    </citation>
    <scope>NUCLEOTIDE SEQUENCE</scope>
    <source>
        <strain evidence="2">M34</strain>
    </source>
</reference>
<feature type="compositionally biased region" description="Polar residues" evidence="1">
    <location>
        <begin position="248"/>
        <end position="257"/>
    </location>
</feature>